<dbReference type="EMBL" id="JBDODL010000685">
    <property type="protein sequence ID" value="MES1920464.1"/>
    <property type="molecule type" value="Genomic_DNA"/>
</dbReference>
<proteinExistence type="predicted"/>
<reference evidence="1 2" key="1">
    <citation type="journal article" date="2024" name="BMC Biol.">
        <title>Comparative genomics of Ascetosporea gives new insight into the evolutionary basis for animal parasitism in Rhizaria.</title>
        <authorList>
            <person name="Hiltunen Thoren M."/>
            <person name="Onut-Brannstrom I."/>
            <person name="Alfjorden A."/>
            <person name="Peckova H."/>
            <person name="Swords F."/>
            <person name="Hooper C."/>
            <person name="Holzer A.S."/>
            <person name="Bass D."/>
            <person name="Burki F."/>
        </authorList>
    </citation>
    <scope>NUCLEOTIDE SEQUENCE [LARGE SCALE GENOMIC DNA]</scope>
    <source>
        <strain evidence="1">20-A016</strain>
    </source>
</reference>
<dbReference type="Proteomes" id="UP001439008">
    <property type="component" value="Unassembled WGS sequence"/>
</dbReference>
<accession>A0ABV2ALC8</accession>
<evidence type="ECO:0000313" key="2">
    <source>
        <dbReference type="Proteomes" id="UP001439008"/>
    </source>
</evidence>
<protein>
    <submittedName>
        <fullName evidence="1">Uncharacterized protein</fullName>
    </submittedName>
</protein>
<comment type="caution">
    <text evidence="1">The sequence shown here is derived from an EMBL/GenBank/DDBJ whole genome shotgun (WGS) entry which is preliminary data.</text>
</comment>
<evidence type="ECO:0000313" key="1">
    <source>
        <dbReference type="EMBL" id="MES1920464.1"/>
    </source>
</evidence>
<organism evidence="1 2">
    <name type="scientific">Bonamia ostreae</name>
    <dbReference type="NCBI Taxonomy" id="126728"/>
    <lineage>
        <taxon>Eukaryota</taxon>
        <taxon>Sar</taxon>
        <taxon>Rhizaria</taxon>
        <taxon>Endomyxa</taxon>
        <taxon>Ascetosporea</taxon>
        <taxon>Haplosporida</taxon>
        <taxon>Bonamia</taxon>
    </lineage>
</organism>
<sequence length="182" mass="21243">MQIFRCLKQLRLFSSTCKNRRTMSTSTSKLSPTLFFTNEKHIALFTMLHCKFKITDDQKVGLPIETGSIHLDLRDKNGQIFLSKYVLNCTNCLSFLIDGNKTNLVQEHKTTDTAIELDISRKNGKVNFALKTFINDKQNYEKSSRFFLNEQETKILDIFLKDAVPKMNFSKQENTLWWLKDD</sequence>
<gene>
    <name evidence="1" type="ORF">MHBO_002129</name>
</gene>
<keyword evidence="2" id="KW-1185">Reference proteome</keyword>
<name>A0ABV2ALC8_9EUKA</name>